<dbReference type="PANTHER" id="PTHR43798">
    <property type="entry name" value="MONOACYLGLYCEROL LIPASE"/>
    <property type="match status" value="1"/>
</dbReference>
<evidence type="ECO:0000313" key="2">
    <source>
        <dbReference type="EMBL" id="MCX2978707.1"/>
    </source>
</evidence>
<dbReference type="InterPro" id="IPR029058">
    <property type="entry name" value="AB_hydrolase_fold"/>
</dbReference>
<comment type="caution">
    <text evidence="2">The sequence shown here is derived from an EMBL/GenBank/DDBJ whole genome shotgun (WGS) entry which is preliminary data.</text>
</comment>
<dbReference type="PANTHER" id="PTHR43798:SF33">
    <property type="entry name" value="HYDROLASE, PUTATIVE (AFU_ORTHOLOGUE AFUA_2G14860)-RELATED"/>
    <property type="match status" value="1"/>
</dbReference>
<dbReference type="Pfam" id="PF12697">
    <property type="entry name" value="Abhydrolase_6"/>
    <property type="match status" value="1"/>
</dbReference>
<dbReference type="InterPro" id="IPR000073">
    <property type="entry name" value="AB_hydrolase_1"/>
</dbReference>
<name>A0ABT3TB60_9GAMM</name>
<reference evidence="2" key="1">
    <citation type="submission" date="2019-02" db="EMBL/GenBank/DDBJ databases">
        <authorList>
            <person name="Li S.-H."/>
        </authorList>
    </citation>
    <scope>NUCLEOTIDE SEQUENCE</scope>
    <source>
        <strain evidence="2">IMCC11814</strain>
    </source>
</reference>
<sequence>MPAIHIKRAYSVNNMQINIAEHGSGAVPIILIHGFTCSLSDWSHQVSSLSTRYRCMAVDLPGHGRSPPPRQATIETLAHSVNHMLDDLGLDTVVLAGHSMGCRIISEMTNQSRHRVRGLVYIDGSIVADGDVDAAVSRSIETVERLGMPQFLDRFYHGFFTENTPPAIRESVWAHFASIDLNFAKELWLNMVRWDASQSRSVLATIDVPALVIQSTFLNSDLKRISLSPGQSSTWVDEVSKAVGDVTVQIIEGVGHFPMLEAPEQTNEAIHQFMQHIR</sequence>
<gene>
    <name evidence="2" type="ORF">EYC82_15175</name>
</gene>
<evidence type="ECO:0000313" key="3">
    <source>
        <dbReference type="Proteomes" id="UP001143304"/>
    </source>
</evidence>
<protein>
    <submittedName>
        <fullName evidence="2">Alpha/beta hydrolase</fullName>
    </submittedName>
</protein>
<dbReference type="PRINTS" id="PR00412">
    <property type="entry name" value="EPOXHYDRLASE"/>
</dbReference>
<accession>A0ABT3TB60</accession>
<organism evidence="2 3">
    <name type="scientific">Candidatus Marimicrobium litorale</name>
    <dbReference type="NCBI Taxonomy" id="2518991"/>
    <lineage>
        <taxon>Bacteria</taxon>
        <taxon>Pseudomonadati</taxon>
        <taxon>Pseudomonadota</taxon>
        <taxon>Gammaproteobacteria</taxon>
        <taxon>Cellvibrionales</taxon>
        <taxon>Halieaceae</taxon>
        <taxon>Marimicrobium</taxon>
    </lineage>
</organism>
<keyword evidence="2" id="KW-0378">Hydrolase</keyword>
<dbReference type="GO" id="GO:0016787">
    <property type="term" value="F:hydrolase activity"/>
    <property type="evidence" value="ECO:0007669"/>
    <property type="project" value="UniProtKB-KW"/>
</dbReference>
<feature type="domain" description="AB hydrolase-1" evidence="1">
    <location>
        <begin position="29"/>
        <end position="269"/>
    </location>
</feature>
<dbReference type="InterPro" id="IPR000639">
    <property type="entry name" value="Epox_hydrolase-like"/>
</dbReference>
<proteinExistence type="predicted"/>
<dbReference type="SUPFAM" id="SSF53474">
    <property type="entry name" value="alpha/beta-Hydrolases"/>
    <property type="match status" value="1"/>
</dbReference>
<dbReference type="Gene3D" id="3.40.50.1820">
    <property type="entry name" value="alpha/beta hydrolase"/>
    <property type="match status" value="1"/>
</dbReference>
<dbReference type="Proteomes" id="UP001143304">
    <property type="component" value="Unassembled WGS sequence"/>
</dbReference>
<dbReference type="EMBL" id="SHNO01000001">
    <property type="protein sequence ID" value="MCX2978707.1"/>
    <property type="molecule type" value="Genomic_DNA"/>
</dbReference>
<keyword evidence="3" id="KW-1185">Reference proteome</keyword>
<dbReference type="InterPro" id="IPR050266">
    <property type="entry name" value="AB_hydrolase_sf"/>
</dbReference>
<evidence type="ECO:0000259" key="1">
    <source>
        <dbReference type="Pfam" id="PF12697"/>
    </source>
</evidence>